<evidence type="ECO:0000313" key="2">
    <source>
        <dbReference type="EMBL" id="GFD40786.1"/>
    </source>
</evidence>
<feature type="non-terminal residue" evidence="2">
    <location>
        <position position="1"/>
    </location>
</feature>
<evidence type="ECO:0000256" key="1">
    <source>
        <dbReference type="SAM" id="MobiDB-lite"/>
    </source>
</evidence>
<organism evidence="2">
    <name type="scientific">Tanacetum cinerariifolium</name>
    <name type="common">Dalmatian daisy</name>
    <name type="synonym">Chrysanthemum cinerariifolium</name>
    <dbReference type="NCBI Taxonomy" id="118510"/>
    <lineage>
        <taxon>Eukaryota</taxon>
        <taxon>Viridiplantae</taxon>
        <taxon>Streptophyta</taxon>
        <taxon>Embryophyta</taxon>
        <taxon>Tracheophyta</taxon>
        <taxon>Spermatophyta</taxon>
        <taxon>Magnoliopsida</taxon>
        <taxon>eudicotyledons</taxon>
        <taxon>Gunneridae</taxon>
        <taxon>Pentapetalae</taxon>
        <taxon>asterids</taxon>
        <taxon>campanulids</taxon>
        <taxon>Asterales</taxon>
        <taxon>Asteraceae</taxon>
        <taxon>Asteroideae</taxon>
        <taxon>Anthemideae</taxon>
        <taxon>Anthemidinae</taxon>
        <taxon>Tanacetum</taxon>
    </lineage>
</organism>
<evidence type="ECO:0008006" key="3">
    <source>
        <dbReference type="Google" id="ProtNLM"/>
    </source>
</evidence>
<feature type="compositionally biased region" description="Polar residues" evidence="1">
    <location>
        <begin position="66"/>
        <end position="75"/>
    </location>
</feature>
<feature type="region of interest" description="Disordered" evidence="1">
    <location>
        <begin position="1"/>
        <end position="26"/>
    </location>
</feature>
<gene>
    <name evidence="2" type="ORF">Tci_912755</name>
</gene>
<feature type="compositionally biased region" description="Low complexity" evidence="1">
    <location>
        <begin position="46"/>
        <end position="65"/>
    </location>
</feature>
<reference evidence="2" key="1">
    <citation type="journal article" date="2019" name="Sci. Rep.">
        <title>Draft genome of Tanacetum cinerariifolium, the natural source of mosquito coil.</title>
        <authorList>
            <person name="Yamashiro T."/>
            <person name="Shiraishi A."/>
            <person name="Satake H."/>
            <person name="Nakayama K."/>
        </authorList>
    </citation>
    <scope>NUCLEOTIDE SEQUENCE</scope>
</reference>
<name>A0A699W529_TANCI</name>
<comment type="caution">
    <text evidence="2">The sequence shown here is derived from an EMBL/GenBank/DDBJ whole genome shotgun (WGS) entry which is preliminary data.</text>
</comment>
<dbReference type="EMBL" id="BKCJ011539704">
    <property type="protein sequence ID" value="GFD40786.1"/>
    <property type="molecule type" value="Genomic_DNA"/>
</dbReference>
<proteinExistence type="predicted"/>
<feature type="compositionally biased region" description="Low complexity" evidence="1">
    <location>
        <begin position="78"/>
        <end position="91"/>
    </location>
</feature>
<accession>A0A699W529</accession>
<sequence>LHEMTPATPSSGLVPNPPPSAPFVSPSRHEWDLVFQLVFDKFFSPPASVASPVPVEEAPTPVESTGSPSSTTVDQDATLPSTLQTTPQSQT</sequence>
<protein>
    <recommendedName>
        <fullName evidence="3">Integrase, catalytic region, zinc finger, CCHC-type, peptidase aspartic, catalytic</fullName>
    </recommendedName>
</protein>
<dbReference type="AlphaFoldDB" id="A0A699W529"/>
<feature type="region of interest" description="Disordered" evidence="1">
    <location>
        <begin position="46"/>
        <end position="91"/>
    </location>
</feature>